<dbReference type="PROSITE" id="PS51194">
    <property type="entry name" value="HELICASE_CTER"/>
    <property type="match status" value="1"/>
</dbReference>
<dbReference type="GO" id="GO:0005721">
    <property type="term" value="C:pericentric heterochromatin"/>
    <property type="evidence" value="ECO:0007669"/>
    <property type="project" value="TreeGrafter"/>
</dbReference>
<dbReference type="GO" id="GO:0003682">
    <property type="term" value="F:chromatin binding"/>
    <property type="evidence" value="ECO:0007669"/>
    <property type="project" value="TreeGrafter"/>
</dbReference>
<organism evidence="13 14">
    <name type="scientific">Trichomalopsis sarcophagae</name>
    <dbReference type="NCBI Taxonomy" id="543379"/>
    <lineage>
        <taxon>Eukaryota</taxon>
        <taxon>Metazoa</taxon>
        <taxon>Ecdysozoa</taxon>
        <taxon>Arthropoda</taxon>
        <taxon>Hexapoda</taxon>
        <taxon>Insecta</taxon>
        <taxon>Pterygota</taxon>
        <taxon>Neoptera</taxon>
        <taxon>Endopterygota</taxon>
        <taxon>Hymenoptera</taxon>
        <taxon>Apocrita</taxon>
        <taxon>Proctotrupomorpha</taxon>
        <taxon>Chalcidoidea</taxon>
        <taxon>Pteromalidae</taxon>
        <taxon>Pteromalinae</taxon>
        <taxon>Trichomalopsis</taxon>
    </lineage>
</organism>
<evidence type="ECO:0000313" key="13">
    <source>
        <dbReference type="EMBL" id="OXU19124.1"/>
    </source>
</evidence>
<dbReference type="STRING" id="543379.A0A232EL94"/>
<dbReference type="SMART" id="SM00487">
    <property type="entry name" value="DEXDc"/>
    <property type="match status" value="1"/>
</dbReference>
<dbReference type="InterPro" id="IPR038718">
    <property type="entry name" value="SNF2-like_sf"/>
</dbReference>
<feature type="region of interest" description="Disordered" evidence="10">
    <location>
        <begin position="1"/>
        <end position="54"/>
    </location>
</feature>
<feature type="region of interest" description="Disordered" evidence="10">
    <location>
        <begin position="123"/>
        <end position="177"/>
    </location>
</feature>
<comment type="caution">
    <text evidence="13">The sequence shown here is derived from an EMBL/GenBank/DDBJ whole genome shotgun (WGS) entry which is preliminary data.</text>
</comment>
<dbReference type="PROSITE" id="PS51192">
    <property type="entry name" value="HELICASE_ATP_BIND_1"/>
    <property type="match status" value="1"/>
</dbReference>
<dbReference type="InterPro" id="IPR049730">
    <property type="entry name" value="SNF2/RAD54-like_C"/>
</dbReference>
<dbReference type="GO" id="GO:0005634">
    <property type="term" value="C:nucleus"/>
    <property type="evidence" value="ECO:0007669"/>
    <property type="project" value="UniProtKB-SubCell"/>
</dbReference>
<feature type="coiled-coil region" evidence="9">
    <location>
        <begin position="59"/>
        <end position="100"/>
    </location>
</feature>
<feature type="domain" description="Helicase ATP-binding" evidence="11">
    <location>
        <begin position="228"/>
        <end position="398"/>
    </location>
</feature>
<dbReference type="GO" id="GO:0031508">
    <property type="term" value="P:pericentric heterochromatin formation"/>
    <property type="evidence" value="ECO:0007669"/>
    <property type="project" value="TreeGrafter"/>
</dbReference>
<keyword evidence="4" id="KW-0378">Hydrolase</keyword>
<comment type="similarity">
    <text evidence="2">Belongs to the SNF2/RAD54 helicase family.</text>
</comment>
<evidence type="ECO:0000256" key="2">
    <source>
        <dbReference type="ARBA" id="ARBA00007025"/>
    </source>
</evidence>
<feature type="compositionally biased region" description="Basic and acidic residues" evidence="10">
    <location>
        <begin position="7"/>
        <end position="24"/>
    </location>
</feature>
<dbReference type="GO" id="GO:0016787">
    <property type="term" value="F:hydrolase activity"/>
    <property type="evidence" value="ECO:0007669"/>
    <property type="project" value="UniProtKB-KW"/>
</dbReference>
<evidence type="ECO:0000313" key="14">
    <source>
        <dbReference type="Proteomes" id="UP000215335"/>
    </source>
</evidence>
<dbReference type="Gene3D" id="3.40.50.300">
    <property type="entry name" value="P-loop containing nucleotide triphosphate hydrolases"/>
    <property type="match status" value="1"/>
</dbReference>
<name>A0A232EL94_9HYME</name>
<dbReference type="SUPFAM" id="SSF52540">
    <property type="entry name" value="P-loop containing nucleoside triphosphate hydrolases"/>
    <property type="match status" value="2"/>
</dbReference>
<dbReference type="Pfam" id="PF00176">
    <property type="entry name" value="SNF2-rel_dom"/>
    <property type="match status" value="1"/>
</dbReference>
<evidence type="ECO:0000256" key="6">
    <source>
        <dbReference type="ARBA" id="ARBA00022840"/>
    </source>
</evidence>
<evidence type="ECO:0000259" key="12">
    <source>
        <dbReference type="PROSITE" id="PS51194"/>
    </source>
</evidence>
<evidence type="ECO:0000256" key="9">
    <source>
        <dbReference type="SAM" id="Coils"/>
    </source>
</evidence>
<feature type="compositionally biased region" description="Basic and acidic residues" evidence="10">
    <location>
        <begin position="123"/>
        <end position="137"/>
    </location>
</feature>
<dbReference type="FunFam" id="3.40.50.10810:FF:000015">
    <property type="entry name" value="lymphoid-specific helicase isoform X1"/>
    <property type="match status" value="1"/>
</dbReference>
<dbReference type="CDD" id="cd18793">
    <property type="entry name" value="SF2_C_SNF"/>
    <property type="match status" value="1"/>
</dbReference>
<evidence type="ECO:0000256" key="4">
    <source>
        <dbReference type="ARBA" id="ARBA00022801"/>
    </source>
</evidence>
<evidence type="ECO:0008006" key="15">
    <source>
        <dbReference type="Google" id="ProtNLM"/>
    </source>
</evidence>
<dbReference type="OrthoDB" id="448448at2759"/>
<feature type="domain" description="Helicase C-terminal" evidence="12">
    <location>
        <begin position="607"/>
        <end position="765"/>
    </location>
</feature>
<evidence type="ECO:0000256" key="5">
    <source>
        <dbReference type="ARBA" id="ARBA00022806"/>
    </source>
</evidence>
<evidence type="ECO:0000259" key="11">
    <source>
        <dbReference type="PROSITE" id="PS51192"/>
    </source>
</evidence>
<keyword evidence="8" id="KW-0539">Nucleus</keyword>
<keyword evidence="5" id="KW-0347">Helicase</keyword>
<protein>
    <recommendedName>
        <fullName evidence="15">Helicase ATP-binding domain-containing protein</fullName>
    </recommendedName>
</protein>
<dbReference type="GO" id="GO:0006346">
    <property type="term" value="P:DNA methylation-dependent constitutive heterochromatin formation"/>
    <property type="evidence" value="ECO:0007669"/>
    <property type="project" value="TreeGrafter"/>
</dbReference>
<dbReference type="PANTHER" id="PTHR47161">
    <property type="entry name" value="LYMPHOID-SPECIFIC HELICASE"/>
    <property type="match status" value="1"/>
</dbReference>
<dbReference type="SMART" id="SM00490">
    <property type="entry name" value="HELICc"/>
    <property type="match status" value="1"/>
</dbReference>
<dbReference type="AlphaFoldDB" id="A0A232EL94"/>
<evidence type="ECO:0000256" key="7">
    <source>
        <dbReference type="ARBA" id="ARBA00023054"/>
    </source>
</evidence>
<keyword evidence="7 9" id="KW-0175">Coiled coil</keyword>
<dbReference type="Gene3D" id="3.40.50.10810">
    <property type="entry name" value="Tandem AAA-ATPase domain"/>
    <property type="match status" value="1"/>
</dbReference>
<feature type="compositionally biased region" description="Basic residues" evidence="10">
    <location>
        <begin position="164"/>
        <end position="173"/>
    </location>
</feature>
<accession>A0A232EL94</accession>
<keyword evidence="14" id="KW-1185">Reference proteome</keyword>
<evidence type="ECO:0000256" key="1">
    <source>
        <dbReference type="ARBA" id="ARBA00004123"/>
    </source>
</evidence>
<gene>
    <name evidence="13" type="ORF">TSAR_016864</name>
</gene>
<evidence type="ECO:0000256" key="3">
    <source>
        <dbReference type="ARBA" id="ARBA00022741"/>
    </source>
</evidence>
<comment type="subcellular location">
    <subcellularLocation>
        <location evidence="1">Nucleus</location>
    </subcellularLocation>
</comment>
<keyword evidence="6" id="KW-0067">ATP-binding</keyword>
<dbReference type="Pfam" id="PF00271">
    <property type="entry name" value="Helicase_C"/>
    <property type="match status" value="1"/>
</dbReference>
<dbReference type="Proteomes" id="UP000215335">
    <property type="component" value="Unassembled WGS sequence"/>
</dbReference>
<dbReference type="GO" id="GO:0005524">
    <property type="term" value="F:ATP binding"/>
    <property type="evidence" value="ECO:0007669"/>
    <property type="project" value="UniProtKB-KW"/>
</dbReference>
<evidence type="ECO:0000256" key="8">
    <source>
        <dbReference type="ARBA" id="ARBA00023242"/>
    </source>
</evidence>
<dbReference type="GO" id="GO:0004386">
    <property type="term" value="F:helicase activity"/>
    <property type="evidence" value="ECO:0007669"/>
    <property type="project" value="UniProtKB-KW"/>
</dbReference>
<dbReference type="InterPro" id="IPR014001">
    <property type="entry name" value="Helicase_ATP-bd"/>
</dbReference>
<dbReference type="EMBL" id="NNAY01003600">
    <property type="protein sequence ID" value="OXU19124.1"/>
    <property type="molecule type" value="Genomic_DNA"/>
</dbReference>
<dbReference type="InterPro" id="IPR000330">
    <property type="entry name" value="SNF2_N"/>
</dbReference>
<evidence type="ECO:0000256" key="10">
    <source>
        <dbReference type="SAM" id="MobiDB-lite"/>
    </source>
</evidence>
<proteinExistence type="inferred from homology"/>
<reference evidence="13 14" key="1">
    <citation type="journal article" date="2017" name="Curr. Biol.">
        <title>The Evolution of Venom by Co-option of Single-Copy Genes.</title>
        <authorList>
            <person name="Martinson E.O."/>
            <person name="Mrinalini"/>
            <person name="Kelkar Y.D."/>
            <person name="Chang C.H."/>
            <person name="Werren J.H."/>
        </authorList>
    </citation>
    <scope>NUCLEOTIDE SEQUENCE [LARGE SCALE GENOMIC DNA]</scope>
    <source>
        <strain evidence="13 14">Alberta</strain>
        <tissue evidence="13">Whole body</tissue>
    </source>
</reference>
<dbReference type="PANTHER" id="PTHR47161:SF1">
    <property type="entry name" value="LYMPHOID-SPECIFIC HELICASE"/>
    <property type="match status" value="1"/>
</dbReference>
<dbReference type="GO" id="GO:0044027">
    <property type="term" value="P:negative regulation of gene expression via chromosomal CpG island methylation"/>
    <property type="evidence" value="ECO:0007669"/>
    <property type="project" value="TreeGrafter"/>
</dbReference>
<dbReference type="InterPro" id="IPR001650">
    <property type="entry name" value="Helicase_C-like"/>
</dbReference>
<dbReference type="InterPro" id="IPR027417">
    <property type="entry name" value="P-loop_NTPase"/>
</dbReference>
<keyword evidence="3" id="KW-0547">Nucleotide-binding</keyword>
<sequence length="811" mass="93779">MMFQGRMDVKNETKAEERVSRDVMDPSEDSGFESIVSKDQAKKENEGTIGEGIDFADTARIAEEQRLKLERKRRMNEEELAKRRATAEEYEQEMKEKQYKRLMHLLSQSKVLSNFIMKKFEPKNKDKDTKAPKRTGIEEAESAVPNKRTRRALKQTENTDKNKAKSRRGRKKLNLNIKKAEAEELASKCKEEPNGDKKNSNPIENFVQSKFFQGELRDYQKEGVEWMKSLQANGLNGILADEMGLGKTIQVIALFAYLIENQIAGPYLVVVPLSTLTNWTLEFERFAPQLPVVVYYGNRKDRAPLRNKIRRRTRVGSFLTHPIVLTTYETPIKDGRFLQEFHWRYIVVDEAQRIKNFNCQLFKKLRLVDSVNRLVLTGTPIHNNLSELWSLLHFLLPDIFNSLDIFKVWFDASDVQHEAGKQKFLKQEQERHVLSALKEILEPFMLRRLKEDVCPEVPPMKEVIVYTPLTAIQYDLYSSIINRDISALWKVKPEEPVVDINGVRPKRKCTQSVSLDQLFNPNKKKPEVKTQMVGNKVVKTEDLNKWKECTNVTEQNVDYLIRLRFGNDVMMYQHVVNHPYIIHYPLNEAGVHKIDESLVKVSGKMLVLDAMLKKLHVNGNKVLLFSTMTMVLDVIEDYLSLRDFQYVRLDGRIKLDERSKNIETFQNNPDVFLFLLSTRAGAVGLNLAAADTVILYDSDWNPQCDLQAMARCHRIGQIKPVVAYRFCTRGTVDQYIINRANVKRVLEKTVMPSKNELVNTEDGLMRLKRLLENECMRISDSKNEVYTDAELNALLDRSDMALATKASDSKS</sequence>